<feature type="region of interest" description="Disordered" evidence="1">
    <location>
        <begin position="192"/>
        <end position="229"/>
    </location>
</feature>
<dbReference type="EMBL" id="BNJQ01000003">
    <property type="protein sequence ID" value="GHP02588.1"/>
    <property type="molecule type" value="Genomic_DNA"/>
</dbReference>
<feature type="compositionally biased region" description="Low complexity" evidence="1">
    <location>
        <begin position="201"/>
        <end position="226"/>
    </location>
</feature>
<name>A0A830H7E1_9CHLO</name>
<organism evidence="3 4">
    <name type="scientific">Pycnococcus provasolii</name>
    <dbReference type="NCBI Taxonomy" id="41880"/>
    <lineage>
        <taxon>Eukaryota</taxon>
        <taxon>Viridiplantae</taxon>
        <taxon>Chlorophyta</taxon>
        <taxon>Pseudoscourfieldiophyceae</taxon>
        <taxon>Pseudoscourfieldiales</taxon>
        <taxon>Pycnococcaceae</taxon>
        <taxon>Pycnococcus</taxon>
    </lineage>
</organism>
<keyword evidence="2" id="KW-0472">Membrane</keyword>
<evidence type="ECO:0000313" key="4">
    <source>
        <dbReference type="Proteomes" id="UP000660262"/>
    </source>
</evidence>
<feature type="transmembrane region" description="Helical" evidence="2">
    <location>
        <begin position="289"/>
        <end position="311"/>
    </location>
</feature>
<keyword evidence="4" id="KW-1185">Reference proteome</keyword>
<keyword evidence="2" id="KW-1133">Transmembrane helix</keyword>
<feature type="transmembrane region" description="Helical" evidence="2">
    <location>
        <begin position="259"/>
        <end position="283"/>
    </location>
</feature>
<reference evidence="3" key="1">
    <citation type="submission" date="2020-10" db="EMBL/GenBank/DDBJ databases">
        <title>Unveiling of a novel bifunctional photoreceptor, Dualchrome1, isolated from a cosmopolitan green alga.</title>
        <authorList>
            <person name="Suzuki S."/>
            <person name="Kawachi M."/>
        </authorList>
    </citation>
    <scope>NUCLEOTIDE SEQUENCE</scope>
    <source>
        <strain evidence="3">NIES 2893</strain>
    </source>
</reference>
<protein>
    <submittedName>
        <fullName evidence="3">Uncharacterized protein</fullName>
    </submittedName>
</protein>
<keyword evidence="2" id="KW-0812">Transmembrane</keyword>
<feature type="transmembrane region" description="Helical" evidence="2">
    <location>
        <begin position="450"/>
        <end position="471"/>
    </location>
</feature>
<accession>A0A830H7E1</accession>
<proteinExistence type="predicted"/>
<evidence type="ECO:0000313" key="3">
    <source>
        <dbReference type="EMBL" id="GHP02588.1"/>
    </source>
</evidence>
<sequence length="485" mass="52744">MQVAPASTPPTSTARRGLASWLCASGTEETISRADRAISQPSTAPRMESVGVLRVAIRRYQHSPASGSSRSKEKTPPLPGPSCDVLYRSLNAKYGAALDRFVSAINQFIFAGDPSDVFRQLAEAPLRTLSPRIWRVVRLIPTLDESSPMRASWLRFVERVQRTIIRGVVAPLVYLLAPTAYHAASQTSYMDMSSPRSAQKGGDSTGSSSSESSSPGDTSPSSTPRSLAPETRDYAAEALLLAKTLRRWVIRKVIDEKPYAMTTAFFYAAIPLAVAAHIAVMQFPLVSTAMYLLSSTIRLALLVLLETMTLYAPWYMGKMLLAKDTCCDVPESGAPSNRAENTYDDPVSSLLGALPAPQRPPSRGSAVYSSFEHQGHIRLLFYLHALQWIHTFDPLLLLIVVTPLPSTITPVHPTASLMARDAVSQVSLSWLPSGVVRGSLALLVGCGWPLLNGIAFATMLLRILSGVYALLAPESVLFKWLTSHY</sequence>
<evidence type="ECO:0000256" key="1">
    <source>
        <dbReference type="SAM" id="MobiDB-lite"/>
    </source>
</evidence>
<dbReference type="AlphaFoldDB" id="A0A830H7E1"/>
<dbReference type="Proteomes" id="UP000660262">
    <property type="component" value="Unassembled WGS sequence"/>
</dbReference>
<evidence type="ECO:0000256" key="2">
    <source>
        <dbReference type="SAM" id="Phobius"/>
    </source>
</evidence>
<gene>
    <name evidence="3" type="ORF">PPROV_000134400</name>
</gene>
<comment type="caution">
    <text evidence="3">The sequence shown here is derived from an EMBL/GenBank/DDBJ whole genome shotgun (WGS) entry which is preliminary data.</text>
</comment>